<organism evidence="3 4">
    <name type="scientific">Winogradskyella bathintestinalis</name>
    <dbReference type="NCBI Taxonomy" id="3035208"/>
    <lineage>
        <taxon>Bacteria</taxon>
        <taxon>Pseudomonadati</taxon>
        <taxon>Bacteroidota</taxon>
        <taxon>Flavobacteriia</taxon>
        <taxon>Flavobacteriales</taxon>
        <taxon>Flavobacteriaceae</taxon>
        <taxon>Winogradskyella</taxon>
    </lineage>
</organism>
<feature type="region of interest" description="Disordered" evidence="1">
    <location>
        <begin position="262"/>
        <end position="442"/>
    </location>
</feature>
<keyword evidence="2" id="KW-0732">Signal</keyword>
<feature type="compositionally biased region" description="Low complexity" evidence="1">
    <location>
        <begin position="329"/>
        <end position="344"/>
    </location>
</feature>
<dbReference type="Proteomes" id="UP001231197">
    <property type="component" value="Unassembled WGS sequence"/>
</dbReference>
<feature type="compositionally biased region" description="Low complexity" evidence="1">
    <location>
        <begin position="417"/>
        <end position="442"/>
    </location>
</feature>
<dbReference type="RefSeq" id="WP_290206717.1">
    <property type="nucleotide sequence ID" value="NZ_JASDDK010000003.1"/>
</dbReference>
<dbReference type="EMBL" id="JASDDK010000003">
    <property type="protein sequence ID" value="MDN3493061.1"/>
    <property type="molecule type" value="Genomic_DNA"/>
</dbReference>
<name>A0ABT7ZVU4_9FLAO</name>
<evidence type="ECO:0008006" key="5">
    <source>
        <dbReference type="Google" id="ProtNLM"/>
    </source>
</evidence>
<evidence type="ECO:0000313" key="4">
    <source>
        <dbReference type="Proteomes" id="UP001231197"/>
    </source>
</evidence>
<evidence type="ECO:0000313" key="3">
    <source>
        <dbReference type="EMBL" id="MDN3493061.1"/>
    </source>
</evidence>
<evidence type="ECO:0000256" key="1">
    <source>
        <dbReference type="SAM" id="MobiDB-lite"/>
    </source>
</evidence>
<keyword evidence="4" id="KW-1185">Reference proteome</keyword>
<protein>
    <recommendedName>
        <fullName evidence="5">Sperm nuclear basic protein PL-I</fullName>
    </recommendedName>
</protein>
<proteinExistence type="predicted"/>
<gene>
    <name evidence="3" type="ORF">QMA06_10025</name>
</gene>
<feature type="signal peptide" evidence="2">
    <location>
        <begin position="1"/>
        <end position="20"/>
    </location>
</feature>
<comment type="caution">
    <text evidence="3">The sequence shown here is derived from an EMBL/GenBank/DDBJ whole genome shotgun (WGS) entry which is preliminary data.</text>
</comment>
<reference evidence="3 4" key="1">
    <citation type="journal article" date="2023" name="Int. J. Syst. Evol. Microbiol.">
        <title>Winogradskyella bathintestinalis sp. nov., isolated from the intestine of the deep-sea loosejaw dragonfish, Malacosteus niger.</title>
        <authorList>
            <person name="Uniacke-Lowe S."/>
            <person name="Johnson C.N."/>
            <person name="Stanton C."/>
            <person name="Hill C."/>
            <person name="Ross P."/>
        </authorList>
    </citation>
    <scope>NUCLEOTIDE SEQUENCE [LARGE SCALE GENOMIC DNA]</scope>
    <source>
        <strain evidence="3 4">APC 3343</strain>
    </source>
</reference>
<feature type="compositionally biased region" description="Polar residues" evidence="1">
    <location>
        <begin position="262"/>
        <end position="313"/>
    </location>
</feature>
<evidence type="ECO:0000256" key="2">
    <source>
        <dbReference type="SAM" id="SignalP"/>
    </source>
</evidence>
<feature type="compositionally biased region" description="Polar residues" evidence="1">
    <location>
        <begin position="349"/>
        <end position="408"/>
    </location>
</feature>
<sequence length="442" mass="50708">MKRLLYLFAAFVAISTTVFATNSTTAESNASIDNYVRGYGNSFIFNEAGIEFSVFADGQFDFYIANYGPDVSVNINRPGFSLSFNSGYDYNPYVQYDSFGAIIQIENTPIYYDYYGRVNQIGNIFINYNSFGRINRVGGLNVYYRNNTFWRYDGFINIHNRSYVYRPWHRFYAAPHINYSVVHVNPYRQHYIPTRHIYYRPYINNVRYYNIGKHNNGYAIRRSYSKTRRTNSYVQTPRNRTERNIRARATRVNKSIANTRATRFSNNNISNKSTARKSNTTTTRLGTQRNNQTVTTKRSSKRVINSANTSRNSKVVAARSNARTKAPVRSIRTSKSSTSRSNIIGKTPIRTTGRNNTVSQRNLNKNVTRSKSAVSNYKTRTTSVRKPQATKSRIYNKSTSRNTSQRGVVQNKRKSSSVKSKSSAGRTRNQSSSGSQTRRTRG</sequence>
<feature type="chain" id="PRO_5045644575" description="Sperm nuclear basic protein PL-I" evidence="2">
    <location>
        <begin position="21"/>
        <end position="442"/>
    </location>
</feature>
<accession>A0ABT7ZVU4</accession>